<protein>
    <recommendedName>
        <fullName evidence="2">CCHC-type domain-containing protein</fullName>
    </recommendedName>
</protein>
<organism evidence="3 4">
    <name type="scientific">Erythroxylum novogranatense</name>
    <dbReference type="NCBI Taxonomy" id="1862640"/>
    <lineage>
        <taxon>Eukaryota</taxon>
        <taxon>Viridiplantae</taxon>
        <taxon>Streptophyta</taxon>
        <taxon>Embryophyta</taxon>
        <taxon>Tracheophyta</taxon>
        <taxon>Spermatophyta</taxon>
        <taxon>Magnoliopsida</taxon>
        <taxon>eudicotyledons</taxon>
        <taxon>Gunneridae</taxon>
        <taxon>Pentapetalae</taxon>
        <taxon>rosids</taxon>
        <taxon>fabids</taxon>
        <taxon>Malpighiales</taxon>
        <taxon>Erythroxylaceae</taxon>
        <taxon>Erythroxylum</taxon>
    </lineage>
</organism>
<keyword evidence="1" id="KW-0862">Zinc</keyword>
<evidence type="ECO:0000313" key="4">
    <source>
        <dbReference type="Proteomes" id="UP001159364"/>
    </source>
</evidence>
<dbReference type="EMBL" id="JAIWQS010000003">
    <property type="protein sequence ID" value="KAJ8770604.1"/>
    <property type="molecule type" value="Genomic_DNA"/>
</dbReference>
<proteinExistence type="predicted"/>
<dbReference type="Pfam" id="PF22936">
    <property type="entry name" value="Pol_BBD"/>
    <property type="match status" value="1"/>
</dbReference>
<dbReference type="InterPro" id="IPR054722">
    <property type="entry name" value="PolX-like_BBD"/>
</dbReference>
<evidence type="ECO:0000259" key="2">
    <source>
        <dbReference type="PROSITE" id="PS50158"/>
    </source>
</evidence>
<dbReference type="Gene3D" id="4.10.60.10">
    <property type="entry name" value="Zinc finger, CCHC-type"/>
    <property type="match status" value="1"/>
</dbReference>
<keyword evidence="4" id="KW-1185">Reference proteome</keyword>
<dbReference type="InterPro" id="IPR036875">
    <property type="entry name" value="Znf_CCHC_sf"/>
</dbReference>
<accession>A0AAV8TX53</accession>
<comment type="caution">
    <text evidence="3">The sequence shown here is derived from an EMBL/GenBank/DDBJ whole genome shotgun (WGS) entry which is preliminary data.</text>
</comment>
<dbReference type="Proteomes" id="UP001159364">
    <property type="component" value="Linkage Group LG03"/>
</dbReference>
<dbReference type="InterPro" id="IPR001878">
    <property type="entry name" value="Znf_CCHC"/>
</dbReference>
<dbReference type="GO" id="GO:0008270">
    <property type="term" value="F:zinc ion binding"/>
    <property type="evidence" value="ECO:0007669"/>
    <property type="project" value="UniProtKB-KW"/>
</dbReference>
<feature type="domain" description="CCHC-type" evidence="2">
    <location>
        <begin position="72"/>
        <end position="87"/>
    </location>
</feature>
<sequence>MTPKFDYVVCSIEESHDTSILSIDDLHSSLLVNEQRMSTHVEEEHAFKVSHGRGGRERGRGRQSRNKAIVECYNCHKLGHFQWECPQKENETNFIESHDDINHMCGKKEFFFDFDESFKDSVKLGNNSSLIVAGKGNIRLQANGMSQLITGVFYVPELKNNLLSVGQLQEKGLSILFQRDRCKVFHPEKGLILEKRQILKSFLKFCFVLLKNEFRK</sequence>
<dbReference type="AlphaFoldDB" id="A0AAV8TX53"/>
<dbReference type="PROSITE" id="PS50158">
    <property type="entry name" value="ZF_CCHC"/>
    <property type="match status" value="1"/>
</dbReference>
<evidence type="ECO:0000313" key="3">
    <source>
        <dbReference type="EMBL" id="KAJ8770604.1"/>
    </source>
</evidence>
<evidence type="ECO:0000256" key="1">
    <source>
        <dbReference type="PROSITE-ProRule" id="PRU00047"/>
    </source>
</evidence>
<gene>
    <name evidence="3" type="ORF">K2173_018095</name>
</gene>
<keyword evidence="1" id="KW-0479">Metal-binding</keyword>
<dbReference type="SUPFAM" id="SSF57756">
    <property type="entry name" value="Retrovirus zinc finger-like domains"/>
    <property type="match status" value="1"/>
</dbReference>
<reference evidence="3 4" key="1">
    <citation type="submission" date="2021-09" db="EMBL/GenBank/DDBJ databases">
        <title>Genomic insights and catalytic innovation underlie evolution of tropane alkaloids biosynthesis.</title>
        <authorList>
            <person name="Wang Y.-J."/>
            <person name="Tian T."/>
            <person name="Huang J.-P."/>
            <person name="Huang S.-X."/>
        </authorList>
    </citation>
    <scope>NUCLEOTIDE SEQUENCE [LARGE SCALE GENOMIC DNA]</scope>
    <source>
        <strain evidence="3">KIB-2018</strain>
        <tissue evidence="3">Leaf</tissue>
    </source>
</reference>
<keyword evidence="1" id="KW-0863">Zinc-finger</keyword>
<dbReference type="SMART" id="SM00343">
    <property type="entry name" value="ZnF_C2HC"/>
    <property type="match status" value="1"/>
</dbReference>
<name>A0AAV8TX53_9ROSI</name>
<dbReference type="GO" id="GO:0003676">
    <property type="term" value="F:nucleic acid binding"/>
    <property type="evidence" value="ECO:0007669"/>
    <property type="project" value="InterPro"/>
</dbReference>